<proteinExistence type="predicted"/>
<evidence type="ECO:0000313" key="2">
    <source>
        <dbReference type="EMBL" id="MFC5517513.1"/>
    </source>
</evidence>
<gene>
    <name evidence="2" type="ORF">ACFPP9_17160</name>
</gene>
<name>A0ABW0PYS0_9HYPH</name>
<dbReference type="Pfam" id="PF01323">
    <property type="entry name" value="DSBA"/>
    <property type="match status" value="1"/>
</dbReference>
<dbReference type="RefSeq" id="WP_266346489.1">
    <property type="nucleotide sequence ID" value="NZ_JAPKNH010000019.1"/>
</dbReference>
<evidence type="ECO:0000313" key="3">
    <source>
        <dbReference type="Proteomes" id="UP001596150"/>
    </source>
</evidence>
<sequence>MIDKPLITYLFDPLCGWCYGASPALRRLAAHPGISIELAPTGLFSGLSARPMDSQFAAYAWSNDQRIAELSGQRFSADYREKVLGHNDGRLDSGPATLALTAVALTQPSRELDALRLIQEARYVSGLDVTDRSALGAILTNADLGAAAGRFAALDKQLLAENSRRVEAARAAMRAFGAHGVPALLVDDRQGRRLIEANALFANPALLDNLASVAARTEAHERIQP</sequence>
<keyword evidence="3" id="KW-1185">Reference proteome</keyword>
<dbReference type="EMBL" id="JBHSML010000010">
    <property type="protein sequence ID" value="MFC5517513.1"/>
    <property type="molecule type" value="Genomic_DNA"/>
</dbReference>
<dbReference type="CDD" id="cd03025">
    <property type="entry name" value="DsbA_FrnE_like"/>
    <property type="match status" value="1"/>
</dbReference>
<dbReference type="SUPFAM" id="SSF52833">
    <property type="entry name" value="Thioredoxin-like"/>
    <property type="match status" value="1"/>
</dbReference>
<dbReference type="Proteomes" id="UP001596150">
    <property type="component" value="Unassembled WGS sequence"/>
</dbReference>
<comment type="caution">
    <text evidence="2">The sequence shown here is derived from an EMBL/GenBank/DDBJ whole genome shotgun (WGS) entry which is preliminary data.</text>
</comment>
<dbReference type="InterPro" id="IPR036249">
    <property type="entry name" value="Thioredoxin-like_sf"/>
</dbReference>
<accession>A0ABW0PYS0</accession>
<protein>
    <submittedName>
        <fullName evidence="2">DsbA family protein</fullName>
    </submittedName>
</protein>
<organism evidence="2 3">
    <name type="scientific">Kaistia terrae</name>
    <dbReference type="NCBI Taxonomy" id="537017"/>
    <lineage>
        <taxon>Bacteria</taxon>
        <taxon>Pseudomonadati</taxon>
        <taxon>Pseudomonadota</taxon>
        <taxon>Alphaproteobacteria</taxon>
        <taxon>Hyphomicrobiales</taxon>
        <taxon>Kaistiaceae</taxon>
        <taxon>Kaistia</taxon>
    </lineage>
</organism>
<evidence type="ECO:0000259" key="1">
    <source>
        <dbReference type="Pfam" id="PF01323"/>
    </source>
</evidence>
<dbReference type="Gene3D" id="3.40.30.10">
    <property type="entry name" value="Glutaredoxin"/>
    <property type="match status" value="1"/>
</dbReference>
<feature type="domain" description="DSBA-like thioredoxin" evidence="1">
    <location>
        <begin position="10"/>
        <end position="190"/>
    </location>
</feature>
<dbReference type="InterPro" id="IPR001853">
    <property type="entry name" value="DSBA-like_thioredoxin_dom"/>
</dbReference>
<reference evidence="3" key="1">
    <citation type="journal article" date="2019" name="Int. J. Syst. Evol. Microbiol.">
        <title>The Global Catalogue of Microorganisms (GCM) 10K type strain sequencing project: providing services to taxonomists for standard genome sequencing and annotation.</title>
        <authorList>
            <consortium name="The Broad Institute Genomics Platform"/>
            <consortium name="The Broad Institute Genome Sequencing Center for Infectious Disease"/>
            <person name="Wu L."/>
            <person name="Ma J."/>
        </authorList>
    </citation>
    <scope>NUCLEOTIDE SEQUENCE [LARGE SCALE GENOMIC DNA]</scope>
    <source>
        <strain evidence="3">KACC 12633</strain>
    </source>
</reference>